<reference evidence="1 2" key="1">
    <citation type="journal article" date="2023" name="Life. Sci Alliance">
        <title>Evolutionary insights into 3D genome organization and epigenetic landscape of Vigna mungo.</title>
        <authorList>
            <person name="Junaid A."/>
            <person name="Singh B."/>
            <person name="Bhatia S."/>
        </authorList>
    </citation>
    <scope>NUCLEOTIDE SEQUENCE [LARGE SCALE GENOMIC DNA]</scope>
    <source>
        <strain evidence="1">Urdbean</strain>
    </source>
</reference>
<name>A0AAQ3MXS2_VIGMU</name>
<organism evidence="1 2">
    <name type="scientific">Vigna mungo</name>
    <name type="common">Black gram</name>
    <name type="synonym">Phaseolus mungo</name>
    <dbReference type="NCBI Taxonomy" id="3915"/>
    <lineage>
        <taxon>Eukaryota</taxon>
        <taxon>Viridiplantae</taxon>
        <taxon>Streptophyta</taxon>
        <taxon>Embryophyta</taxon>
        <taxon>Tracheophyta</taxon>
        <taxon>Spermatophyta</taxon>
        <taxon>Magnoliopsida</taxon>
        <taxon>eudicotyledons</taxon>
        <taxon>Gunneridae</taxon>
        <taxon>Pentapetalae</taxon>
        <taxon>rosids</taxon>
        <taxon>fabids</taxon>
        <taxon>Fabales</taxon>
        <taxon>Fabaceae</taxon>
        <taxon>Papilionoideae</taxon>
        <taxon>50 kb inversion clade</taxon>
        <taxon>NPAAA clade</taxon>
        <taxon>indigoferoid/millettioid clade</taxon>
        <taxon>Phaseoleae</taxon>
        <taxon>Vigna</taxon>
    </lineage>
</organism>
<protein>
    <submittedName>
        <fullName evidence="1">Uncharacterized protein</fullName>
    </submittedName>
</protein>
<proteinExistence type="predicted"/>
<dbReference type="EMBL" id="CP144693">
    <property type="protein sequence ID" value="WVY99362.1"/>
    <property type="molecule type" value="Genomic_DNA"/>
</dbReference>
<evidence type="ECO:0000313" key="2">
    <source>
        <dbReference type="Proteomes" id="UP001374535"/>
    </source>
</evidence>
<dbReference type="AlphaFoldDB" id="A0AAQ3MXS2"/>
<dbReference type="Proteomes" id="UP001374535">
    <property type="component" value="Chromosome 8"/>
</dbReference>
<evidence type="ECO:0000313" key="1">
    <source>
        <dbReference type="EMBL" id="WVY99362.1"/>
    </source>
</evidence>
<sequence>PVNIHHTHTLPLLHHPKLLDPNFHNPFFLLLYRSEILHCLNPSKPKISNLRCKILIQQHIARLYIRMNHQRLTRVVQILQPHRHRNGDVKPLPPRHQLRTPPVHQRILQTLVRHQLVNQNQISTATK</sequence>
<keyword evidence="2" id="KW-1185">Reference proteome</keyword>
<feature type="non-terminal residue" evidence="1">
    <location>
        <position position="1"/>
    </location>
</feature>
<gene>
    <name evidence="1" type="ORF">V8G54_025432</name>
</gene>
<accession>A0AAQ3MXS2</accession>